<feature type="transmembrane region" description="Helical" evidence="8">
    <location>
        <begin position="170"/>
        <end position="190"/>
    </location>
</feature>
<dbReference type="InterPro" id="IPR020846">
    <property type="entry name" value="MFS_dom"/>
</dbReference>
<evidence type="ECO:0000256" key="3">
    <source>
        <dbReference type="ARBA" id="ARBA00022448"/>
    </source>
</evidence>
<dbReference type="GO" id="GO:0042910">
    <property type="term" value="F:xenobiotic transmembrane transporter activity"/>
    <property type="evidence" value="ECO:0007669"/>
    <property type="project" value="InterPro"/>
</dbReference>
<proteinExistence type="inferred from homology"/>
<dbReference type="RefSeq" id="WP_039000219.1">
    <property type="nucleotide sequence ID" value="NZ_CP014327.1"/>
</dbReference>
<evidence type="ECO:0000256" key="4">
    <source>
        <dbReference type="ARBA" id="ARBA00022475"/>
    </source>
</evidence>
<feature type="transmembrane region" description="Helical" evidence="8">
    <location>
        <begin position="52"/>
        <end position="71"/>
    </location>
</feature>
<dbReference type="EMBL" id="CP014327">
    <property type="protein sequence ID" value="AML53462.1"/>
    <property type="molecule type" value="Genomic_DNA"/>
</dbReference>
<dbReference type="AlphaFoldDB" id="A0A126V584"/>
<gene>
    <name evidence="10" type="ORF">RC74_00730</name>
</gene>
<dbReference type="OrthoDB" id="9800416at2"/>
<dbReference type="PANTHER" id="PTHR23501">
    <property type="entry name" value="MAJOR FACILITATOR SUPERFAMILY"/>
    <property type="match status" value="1"/>
</dbReference>
<feature type="domain" description="Major facilitator superfamily (MFS) profile" evidence="9">
    <location>
        <begin position="17"/>
        <end position="400"/>
    </location>
</feature>
<feature type="transmembrane region" description="Helical" evidence="8">
    <location>
        <begin position="375"/>
        <end position="396"/>
    </location>
</feature>
<dbReference type="InterPro" id="IPR036259">
    <property type="entry name" value="MFS_trans_sf"/>
</dbReference>
<accession>A0A126V584</accession>
<keyword evidence="4" id="KW-1003">Cell membrane</keyword>
<dbReference type="PROSITE" id="PS00216">
    <property type="entry name" value="SUGAR_TRANSPORT_1"/>
    <property type="match status" value="1"/>
</dbReference>
<keyword evidence="11" id="KW-1185">Reference proteome</keyword>
<dbReference type="InterPro" id="IPR011701">
    <property type="entry name" value="MFS"/>
</dbReference>
<dbReference type="Proteomes" id="UP000070371">
    <property type="component" value="Chromosome"/>
</dbReference>
<feature type="transmembrane region" description="Helical" evidence="8">
    <location>
        <begin position="83"/>
        <end position="102"/>
    </location>
</feature>
<name>A0A126V584_9RHOB</name>
<dbReference type="KEGG" id="hat:RC74_00730"/>
<evidence type="ECO:0000256" key="7">
    <source>
        <dbReference type="ARBA" id="ARBA00023136"/>
    </source>
</evidence>
<feature type="transmembrane region" description="Helical" evidence="8">
    <location>
        <begin position="254"/>
        <end position="271"/>
    </location>
</feature>
<feature type="transmembrane region" description="Helical" evidence="8">
    <location>
        <begin position="21"/>
        <end position="40"/>
    </location>
</feature>
<comment type="similarity">
    <text evidence="2 8">Belongs to the major facilitator superfamily. Bcr/CmlA family.</text>
</comment>
<evidence type="ECO:0000313" key="11">
    <source>
        <dbReference type="Proteomes" id="UP000070371"/>
    </source>
</evidence>
<evidence type="ECO:0000313" key="10">
    <source>
        <dbReference type="EMBL" id="AML53462.1"/>
    </source>
</evidence>
<reference evidence="10 11" key="1">
    <citation type="submission" date="2016-02" db="EMBL/GenBank/DDBJ databases">
        <title>Complete genome sequence of Halocynthiibacter arcticus PAMC 20958t from arctic marine sediment.</title>
        <authorList>
            <person name="Lee Y.M."/>
            <person name="Baek K."/>
            <person name="Lee H.K."/>
            <person name="Shin S.C."/>
        </authorList>
    </citation>
    <scope>NUCLEOTIDE SEQUENCE [LARGE SCALE GENOMIC DNA]</scope>
    <source>
        <strain evidence="10">PAMC 20958</strain>
    </source>
</reference>
<organism evidence="10 11">
    <name type="scientific">Falsihalocynthiibacter arcticus</name>
    <dbReference type="NCBI Taxonomy" id="1579316"/>
    <lineage>
        <taxon>Bacteria</taxon>
        <taxon>Pseudomonadati</taxon>
        <taxon>Pseudomonadota</taxon>
        <taxon>Alphaproteobacteria</taxon>
        <taxon>Rhodobacterales</taxon>
        <taxon>Roseobacteraceae</taxon>
        <taxon>Falsihalocynthiibacter</taxon>
    </lineage>
</organism>
<dbReference type="InterPro" id="IPR004812">
    <property type="entry name" value="Efflux_drug-R_Bcr/CmlA"/>
</dbReference>
<dbReference type="InterPro" id="IPR005829">
    <property type="entry name" value="Sugar_transporter_CS"/>
</dbReference>
<keyword evidence="7 8" id="KW-0472">Membrane</keyword>
<feature type="transmembrane region" description="Helical" evidence="8">
    <location>
        <begin position="211"/>
        <end position="234"/>
    </location>
</feature>
<dbReference type="CDD" id="cd17320">
    <property type="entry name" value="MFS_MdfA_MDR_like"/>
    <property type="match status" value="1"/>
</dbReference>
<dbReference type="SUPFAM" id="SSF103473">
    <property type="entry name" value="MFS general substrate transporter"/>
    <property type="match status" value="1"/>
</dbReference>
<dbReference type="GO" id="GO:1990961">
    <property type="term" value="P:xenobiotic detoxification by transmembrane export across the plasma membrane"/>
    <property type="evidence" value="ECO:0007669"/>
    <property type="project" value="InterPro"/>
</dbReference>
<sequence length="403" mass="43100">MDEKPTVRLLDRTTPPNLGTLILLAGLAALSMNIFLPSLAGMADHFDTNYRLIQLSVALYLGVNAILQVFIGPLSDRFGRRPIILGGIVIFLIATLGCIYAPSVEIFLSFRMLQAVIVTGMVLSRAIVRDMVGQDEAASMIGYLTMGMSIVPMVGPAIGGVLDTQFGWQASFWMMFILGLGLLWLTFYDLGETASRTSASFREQVRQYPELFSSLRFWGYVACATFASGSFFAYLGGAPYIASEVYLLPPEWTGIYFGAPALGYFAGNYISGRFSRRFGIDKMILWGSLLCTAGMGASYLTFAFSEGSVEIFFAFMTFIGLGNGLVLPNANAGMLSVRPHLAGTASGIGGAIMIGGGAALSAFAGTLLSPDAGPLPLVTLMLASSVMGVISILFVLRRIQTIG</sequence>
<dbReference type="PROSITE" id="PS50850">
    <property type="entry name" value="MFS"/>
    <property type="match status" value="1"/>
</dbReference>
<dbReference type="Gene3D" id="1.20.1720.10">
    <property type="entry name" value="Multidrug resistance protein D"/>
    <property type="match status" value="1"/>
</dbReference>
<evidence type="ECO:0000256" key="8">
    <source>
        <dbReference type="RuleBase" id="RU365088"/>
    </source>
</evidence>
<evidence type="ECO:0000256" key="1">
    <source>
        <dbReference type="ARBA" id="ARBA00004651"/>
    </source>
</evidence>
<keyword evidence="6 8" id="KW-1133">Transmembrane helix</keyword>
<dbReference type="PANTHER" id="PTHR23501:SF191">
    <property type="entry name" value="VACUOLAR BASIC AMINO ACID TRANSPORTER 4"/>
    <property type="match status" value="1"/>
</dbReference>
<evidence type="ECO:0000256" key="2">
    <source>
        <dbReference type="ARBA" id="ARBA00006236"/>
    </source>
</evidence>
<keyword evidence="3 8" id="KW-0813">Transport</keyword>
<keyword evidence="8" id="KW-0997">Cell inner membrane</keyword>
<dbReference type="STRING" id="1579316.RC74_00730"/>
<dbReference type="Pfam" id="PF07690">
    <property type="entry name" value="MFS_1"/>
    <property type="match status" value="1"/>
</dbReference>
<feature type="transmembrane region" description="Helical" evidence="8">
    <location>
        <begin position="283"/>
        <end position="305"/>
    </location>
</feature>
<keyword evidence="5 8" id="KW-0812">Transmembrane</keyword>
<dbReference type="GO" id="GO:0005886">
    <property type="term" value="C:plasma membrane"/>
    <property type="evidence" value="ECO:0007669"/>
    <property type="project" value="UniProtKB-SubCell"/>
</dbReference>
<feature type="transmembrane region" description="Helical" evidence="8">
    <location>
        <begin position="108"/>
        <end position="128"/>
    </location>
</feature>
<evidence type="ECO:0000256" key="6">
    <source>
        <dbReference type="ARBA" id="ARBA00022989"/>
    </source>
</evidence>
<feature type="transmembrane region" description="Helical" evidence="8">
    <location>
        <begin position="311"/>
        <end position="329"/>
    </location>
</feature>
<evidence type="ECO:0000256" key="5">
    <source>
        <dbReference type="ARBA" id="ARBA00022692"/>
    </source>
</evidence>
<protein>
    <recommendedName>
        <fullName evidence="8">Bcr/CflA family efflux transporter</fullName>
    </recommendedName>
</protein>
<evidence type="ECO:0000259" key="9">
    <source>
        <dbReference type="PROSITE" id="PS50850"/>
    </source>
</evidence>
<feature type="transmembrane region" description="Helical" evidence="8">
    <location>
        <begin position="341"/>
        <end position="363"/>
    </location>
</feature>
<comment type="subcellular location">
    <subcellularLocation>
        <location evidence="8">Cell inner membrane</location>
        <topology evidence="8">Multi-pass membrane protein</topology>
    </subcellularLocation>
    <subcellularLocation>
        <location evidence="1">Cell membrane</location>
        <topology evidence="1">Multi-pass membrane protein</topology>
    </subcellularLocation>
</comment>
<feature type="transmembrane region" description="Helical" evidence="8">
    <location>
        <begin position="140"/>
        <end position="158"/>
    </location>
</feature>
<dbReference type="NCBIfam" id="TIGR00710">
    <property type="entry name" value="efflux_Bcr_CflA"/>
    <property type="match status" value="1"/>
</dbReference>